<name>A0A8D2LET9_VARKO</name>
<reference evidence="6" key="2">
    <citation type="submission" date="2025-09" db="UniProtKB">
        <authorList>
            <consortium name="Ensembl"/>
        </authorList>
    </citation>
    <scope>IDENTIFICATION</scope>
</reference>
<dbReference type="InterPro" id="IPR010301">
    <property type="entry name" value="RRP1"/>
</dbReference>
<sequence>MAPAAVAPALQTPEIQFAQRLAANEKRIRDRALKKLRGYITLRTQSPAGSFTREELLKIWKGLFYCMWMQDKPLLQEELSNNISQLVHVIENMAARHLFIQTFWQTMNREWNGIDRLRLDKFYMLIRMMLRQSFEVLKRNGWNESLTETFLNMLMKEVLNPDTSAAIGVKLHFIDIYLEELAKVGAKELTADQNLKFIEPFCKIVAKTKDHLVLQAVVHGIFEAIVDQSPFAIEDLMKELTAAGDEEVSEDDEWSDDEDKLMAKGRGLSNKSLLGSETEDNLFEDAEDNIGPVLQFDYKMVADTLFELASRKNTPTFNRKRLYKVIKKFQDLAEGAFPQDDFPEDVSTDEDDDTFSRRKCKWKSGKPLDQSKLEKAENTSNRKDCTEEEENNTGTQKKRKKRKRKASQIDDTCTATGSYEKAPVNVGKSKEPSQDTELSTSKKRQKKSLSMNVNEAGSLATPIGGLSDNSTLKSLPCLVNSIKKQPKKKNGSPQKVPVKIAHQNGGANVITAEDLGHCATVGHDCEVPKKKWKPELGMITGNSFPDEAVQQSELKPFVESESTTLHKVKLKKNQTLGKLVKIRCSKQKIIGLRKQRKIKEVQNSIDENELQVANKKNRSDETGVAAFLLKKKDKEGNAFVKFEKTALPKPTFFRKAKGSITSMQLSKLQSSISKKVTFGLNKNMTAEFKKTDESILVSPEGASRVAFNPEQKPPHGVLKSPSGSSAGTPQIKKPFLMSHKKRPTAVDFF</sequence>
<evidence type="ECO:0000256" key="2">
    <source>
        <dbReference type="ARBA" id="ARBA00006374"/>
    </source>
</evidence>
<reference evidence="6" key="1">
    <citation type="submission" date="2025-08" db="UniProtKB">
        <authorList>
            <consortium name="Ensembl"/>
        </authorList>
    </citation>
    <scope>IDENTIFICATION</scope>
</reference>
<evidence type="ECO:0008006" key="8">
    <source>
        <dbReference type="Google" id="ProtNLM"/>
    </source>
</evidence>
<feature type="region of interest" description="Disordered" evidence="5">
    <location>
        <begin position="337"/>
        <end position="451"/>
    </location>
</feature>
<dbReference type="KEGG" id="vko:123029377"/>
<evidence type="ECO:0000256" key="3">
    <source>
        <dbReference type="ARBA" id="ARBA00022552"/>
    </source>
</evidence>
<evidence type="ECO:0000256" key="5">
    <source>
        <dbReference type="SAM" id="MobiDB-lite"/>
    </source>
</evidence>
<accession>A0A8D2LET9</accession>
<dbReference type="GO" id="GO:0005634">
    <property type="term" value="C:nucleus"/>
    <property type="evidence" value="ECO:0007669"/>
    <property type="project" value="UniProtKB-SubCell"/>
</dbReference>
<comment type="similarity">
    <text evidence="2">Belongs to the RRP1 family.</text>
</comment>
<feature type="compositionally biased region" description="Basic and acidic residues" evidence="5">
    <location>
        <begin position="369"/>
        <end position="385"/>
    </location>
</feature>
<gene>
    <name evidence="6" type="primary">RRP1B</name>
</gene>
<dbReference type="GO" id="GO:0030688">
    <property type="term" value="C:preribosome, small subunit precursor"/>
    <property type="evidence" value="ECO:0007669"/>
    <property type="project" value="InterPro"/>
</dbReference>
<feature type="compositionally biased region" description="Basic residues" evidence="5">
    <location>
        <begin position="396"/>
        <end position="406"/>
    </location>
</feature>
<dbReference type="CTD" id="23076"/>
<feature type="region of interest" description="Disordered" evidence="5">
    <location>
        <begin position="703"/>
        <end position="749"/>
    </location>
</feature>
<evidence type="ECO:0000256" key="4">
    <source>
        <dbReference type="ARBA" id="ARBA00023242"/>
    </source>
</evidence>
<dbReference type="Ensembl" id="ENSVKKT00000021228.1">
    <property type="protein sequence ID" value="ENSVKKP00000020713.1"/>
    <property type="gene ID" value="ENSVKKG00000013919.1"/>
</dbReference>
<dbReference type="Proteomes" id="UP000694545">
    <property type="component" value="Unplaced"/>
</dbReference>
<comment type="subcellular location">
    <subcellularLocation>
        <location evidence="1">Nucleus</location>
    </subcellularLocation>
</comment>
<keyword evidence="3" id="KW-0698">rRNA processing</keyword>
<dbReference type="PANTHER" id="PTHR13026">
    <property type="entry name" value="NNP-1 PROTEIN NOVEL NUCLEAR PROTEIN 1 NOP52"/>
    <property type="match status" value="1"/>
</dbReference>
<dbReference type="PANTHER" id="PTHR13026:SF0">
    <property type="entry name" value="RIBOSOMAL RNA PROCESSING 1B"/>
    <property type="match status" value="1"/>
</dbReference>
<feature type="compositionally biased region" description="Acidic residues" evidence="5">
    <location>
        <begin position="341"/>
        <end position="353"/>
    </location>
</feature>
<evidence type="ECO:0000313" key="7">
    <source>
        <dbReference type="Proteomes" id="UP000694545"/>
    </source>
</evidence>
<dbReference type="GO" id="GO:0006364">
    <property type="term" value="P:rRNA processing"/>
    <property type="evidence" value="ECO:0007669"/>
    <property type="project" value="UniProtKB-KW"/>
</dbReference>
<keyword evidence="4" id="KW-0539">Nucleus</keyword>
<evidence type="ECO:0000256" key="1">
    <source>
        <dbReference type="ARBA" id="ARBA00004123"/>
    </source>
</evidence>
<dbReference type="GeneID" id="123029377"/>
<evidence type="ECO:0000313" key="6">
    <source>
        <dbReference type="Ensembl" id="ENSVKKP00000020713.1"/>
    </source>
</evidence>
<dbReference type="Pfam" id="PF05997">
    <property type="entry name" value="Nop52"/>
    <property type="match status" value="1"/>
</dbReference>
<organism evidence="6 7">
    <name type="scientific">Varanus komodoensis</name>
    <name type="common">Komodo dragon</name>
    <dbReference type="NCBI Taxonomy" id="61221"/>
    <lineage>
        <taxon>Eukaryota</taxon>
        <taxon>Metazoa</taxon>
        <taxon>Chordata</taxon>
        <taxon>Craniata</taxon>
        <taxon>Vertebrata</taxon>
        <taxon>Euteleostomi</taxon>
        <taxon>Lepidosauria</taxon>
        <taxon>Squamata</taxon>
        <taxon>Bifurcata</taxon>
        <taxon>Unidentata</taxon>
        <taxon>Episquamata</taxon>
        <taxon>Toxicofera</taxon>
        <taxon>Anguimorpha</taxon>
        <taxon>Paleoanguimorpha</taxon>
        <taxon>Varanoidea</taxon>
        <taxon>Varanidae</taxon>
        <taxon>Varanus</taxon>
    </lineage>
</organism>
<proteinExistence type="inferred from homology"/>
<dbReference type="OMA" id="PPALYCK"/>
<dbReference type="RefSeq" id="XP_044298252.1">
    <property type="nucleotide sequence ID" value="XM_044442317.1"/>
</dbReference>
<dbReference type="AlphaFoldDB" id="A0A8D2LET9"/>
<protein>
    <recommendedName>
        <fullName evidence="8">Ribosomal RNA processing protein 1 homolog B</fullName>
    </recommendedName>
</protein>
<keyword evidence="7" id="KW-1185">Reference proteome</keyword>
<dbReference type="OrthoDB" id="2019504at2759"/>